<accession>A0A061J5J5</accession>
<evidence type="ECO:0008006" key="5">
    <source>
        <dbReference type="Google" id="ProtNLM"/>
    </source>
</evidence>
<proteinExistence type="predicted"/>
<sequence>MSTWGARRPMSDTMHGEPSGEIAPMQGFNGCQAVKGEECNGVLSPPLSKSLRGGYLPSWAPFAAWFVGLLLFSVLAAALTYRFLRSRRSWRDEYEELVEVGSPATAEMRDTRASNRPDGNASRQRFLQSRRAAAQKSYDTETPTK</sequence>
<name>A0A061J5J5_TRYRA</name>
<dbReference type="VEuPathDB" id="TriTrypDB:TRSC58_02697"/>
<evidence type="ECO:0000256" key="1">
    <source>
        <dbReference type="SAM" id="MobiDB-lite"/>
    </source>
</evidence>
<gene>
    <name evidence="3" type="ORF">TRSC58_02697</name>
</gene>
<keyword evidence="4" id="KW-1185">Reference proteome</keyword>
<reference evidence="3 4" key="1">
    <citation type="submission" date="2013-07" db="EMBL/GenBank/DDBJ databases">
        <authorList>
            <person name="Stoco P.H."/>
            <person name="Wagner G."/>
            <person name="Gerber A."/>
            <person name="Zaha A."/>
            <person name="Thompson C."/>
            <person name="Bartholomeu D.C."/>
            <person name="Luckemeyer D.D."/>
            <person name="Bahia D."/>
            <person name="Loreto E."/>
            <person name="Prestes E.B."/>
            <person name="Lima F.M."/>
            <person name="Rodrigues-Luiz G."/>
            <person name="Vallejo G.A."/>
            <person name="Filho J.F."/>
            <person name="Monteiro K.M."/>
            <person name="Tyler K.M."/>
            <person name="de Almeida L.G."/>
            <person name="Ortiz M.F."/>
            <person name="Siervo M.A."/>
            <person name="de Moraes M.H."/>
            <person name="Cunha O.L."/>
            <person name="Mendonca-Neto R."/>
            <person name="Silva R."/>
            <person name="Teixeira S.M."/>
            <person name="Murta S.M."/>
            <person name="Sincero T.C."/>
            <person name="Mendes T.A."/>
            <person name="Urmenyi T.P."/>
            <person name="Silva V.G."/>
            <person name="da Rocha W.D."/>
            <person name="Andersson B."/>
            <person name="Romanha A.J."/>
            <person name="Steindel M."/>
            <person name="de Vasconcelos A.T."/>
            <person name="Grisard E.C."/>
        </authorList>
    </citation>
    <scope>NUCLEOTIDE SEQUENCE [LARGE SCALE GENOMIC DNA]</scope>
    <source>
        <strain evidence="3 4">SC58</strain>
    </source>
</reference>
<feature type="region of interest" description="Disordered" evidence="1">
    <location>
        <begin position="1"/>
        <end position="21"/>
    </location>
</feature>
<keyword evidence="2" id="KW-0472">Membrane</keyword>
<evidence type="ECO:0000256" key="2">
    <source>
        <dbReference type="SAM" id="Phobius"/>
    </source>
</evidence>
<keyword evidence="2" id="KW-0812">Transmembrane</keyword>
<keyword evidence="2" id="KW-1133">Transmembrane helix</keyword>
<dbReference type="Proteomes" id="UP000031737">
    <property type="component" value="Unassembled WGS sequence"/>
</dbReference>
<evidence type="ECO:0000313" key="3">
    <source>
        <dbReference type="EMBL" id="ESL09580.1"/>
    </source>
</evidence>
<dbReference type="OrthoDB" id="244802at2759"/>
<feature type="region of interest" description="Disordered" evidence="1">
    <location>
        <begin position="101"/>
        <end position="145"/>
    </location>
</feature>
<evidence type="ECO:0000313" key="4">
    <source>
        <dbReference type="Proteomes" id="UP000031737"/>
    </source>
</evidence>
<organism evidence="3 4">
    <name type="scientific">Trypanosoma rangeli SC58</name>
    <dbReference type="NCBI Taxonomy" id="429131"/>
    <lineage>
        <taxon>Eukaryota</taxon>
        <taxon>Discoba</taxon>
        <taxon>Euglenozoa</taxon>
        <taxon>Kinetoplastea</taxon>
        <taxon>Metakinetoplastina</taxon>
        <taxon>Trypanosomatida</taxon>
        <taxon>Trypanosomatidae</taxon>
        <taxon>Trypanosoma</taxon>
        <taxon>Herpetosoma</taxon>
    </lineage>
</organism>
<protein>
    <recommendedName>
        <fullName evidence="5">Transmembrane protein</fullName>
    </recommendedName>
</protein>
<feature type="transmembrane region" description="Helical" evidence="2">
    <location>
        <begin position="62"/>
        <end position="84"/>
    </location>
</feature>
<dbReference type="AlphaFoldDB" id="A0A061J5J5"/>
<dbReference type="EMBL" id="AUPL01002697">
    <property type="protein sequence ID" value="ESL09580.1"/>
    <property type="molecule type" value="Genomic_DNA"/>
</dbReference>
<comment type="caution">
    <text evidence="3">The sequence shown here is derived from an EMBL/GenBank/DDBJ whole genome shotgun (WGS) entry which is preliminary data.</text>
</comment>